<keyword evidence="5 7" id="KW-1133">Transmembrane helix</keyword>
<dbReference type="InterPro" id="IPR035906">
    <property type="entry name" value="MetI-like_sf"/>
</dbReference>
<feature type="domain" description="ABC transmembrane type-1" evidence="8">
    <location>
        <begin position="100"/>
        <end position="301"/>
    </location>
</feature>
<feature type="transmembrane region" description="Helical" evidence="7">
    <location>
        <begin position="174"/>
        <end position="192"/>
    </location>
</feature>
<dbReference type="Pfam" id="PF00528">
    <property type="entry name" value="BPD_transp_1"/>
    <property type="match status" value="1"/>
</dbReference>
<dbReference type="EMBL" id="FQVI01000003">
    <property type="protein sequence ID" value="SHE62635.1"/>
    <property type="molecule type" value="Genomic_DNA"/>
</dbReference>
<keyword evidence="10" id="KW-1185">Reference proteome</keyword>
<feature type="transmembrane region" description="Helical" evidence="7">
    <location>
        <begin position="104"/>
        <end position="127"/>
    </location>
</feature>
<keyword evidence="2 7" id="KW-0813">Transport</keyword>
<dbReference type="OrthoDB" id="9773221at2"/>
<organism evidence="9 10">
    <name type="scientific">Lactonifactor longoviformis DSM 17459</name>
    <dbReference type="NCBI Taxonomy" id="1122155"/>
    <lineage>
        <taxon>Bacteria</taxon>
        <taxon>Bacillati</taxon>
        <taxon>Bacillota</taxon>
        <taxon>Clostridia</taxon>
        <taxon>Eubacteriales</taxon>
        <taxon>Clostridiaceae</taxon>
        <taxon>Lactonifactor</taxon>
    </lineage>
</organism>
<sequence length="316" mass="34417">MAKYIVKRLGVVLIVLWLVSTLTYFMVHVTPGDTAKAIIVSVYGEDAVSEETLERVRDKFDLKKPVYMQYLEWLKDVATGHLGTSYKYDKPVLEMLAIRVPNTIMLGGAAFLLSVIIALPIGILSALRHNGILDHGVRGFVLLTSSFPSFWIALILIIIFSIRLKLLPVSGMTGAASIVLPAVTLSVGMIATTTRMMRSSMLDVLGQDYMTVAKLKGLKPGKIIWGHAIRNAIPPIVTVLGLQIGHILGGAVIVENIFSWPGIGALFIDAVNAKDLPMIEGCVLLITFGYAIVNVIVDIIYACIDPRVRYTGGERA</sequence>
<dbReference type="STRING" id="1122155.SAMN02745158_01072"/>
<dbReference type="GO" id="GO:0055085">
    <property type="term" value="P:transmembrane transport"/>
    <property type="evidence" value="ECO:0007669"/>
    <property type="project" value="InterPro"/>
</dbReference>
<dbReference type="Proteomes" id="UP000184245">
    <property type="component" value="Unassembled WGS sequence"/>
</dbReference>
<dbReference type="CDD" id="cd06261">
    <property type="entry name" value="TM_PBP2"/>
    <property type="match status" value="1"/>
</dbReference>
<evidence type="ECO:0000313" key="10">
    <source>
        <dbReference type="Proteomes" id="UP000184245"/>
    </source>
</evidence>
<reference evidence="9 10" key="1">
    <citation type="submission" date="2016-11" db="EMBL/GenBank/DDBJ databases">
        <authorList>
            <person name="Jaros S."/>
            <person name="Januszkiewicz K."/>
            <person name="Wedrychowicz H."/>
        </authorList>
    </citation>
    <scope>NUCLEOTIDE SEQUENCE [LARGE SCALE GENOMIC DNA]</scope>
    <source>
        <strain evidence="9 10">DSM 17459</strain>
    </source>
</reference>
<dbReference type="PANTHER" id="PTHR43163:SF6">
    <property type="entry name" value="DIPEPTIDE TRANSPORT SYSTEM PERMEASE PROTEIN DPPB-RELATED"/>
    <property type="match status" value="1"/>
</dbReference>
<dbReference type="GO" id="GO:0005886">
    <property type="term" value="C:plasma membrane"/>
    <property type="evidence" value="ECO:0007669"/>
    <property type="project" value="UniProtKB-SubCell"/>
</dbReference>
<keyword evidence="4 7" id="KW-0812">Transmembrane</keyword>
<feature type="transmembrane region" description="Helical" evidence="7">
    <location>
        <begin position="278"/>
        <end position="301"/>
    </location>
</feature>
<accession>A0A1M4V112</accession>
<evidence type="ECO:0000256" key="1">
    <source>
        <dbReference type="ARBA" id="ARBA00004651"/>
    </source>
</evidence>
<gene>
    <name evidence="9" type="ORF">SAMN02745158_01072</name>
</gene>
<feature type="transmembrane region" description="Helical" evidence="7">
    <location>
        <begin position="139"/>
        <end position="162"/>
    </location>
</feature>
<evidence type="ECO:0000313" key="9">
    <source>
        <dbReference type="EMBL" id="SHE62635.1"/>
    </source>
</evidence>
<evidence type="ECO:0000256" key="4">
    <source>
        <dbReference type="ARBA" id="ARBA00022692"/>
    </source>
</evidence>
<dbReference type="Pfam" id="PF19300">
    <property type="entry name" value="BPD_transp_1_N"/>
    <property type="match status" value="1"/>
</dbReference>
<feature type="transmembrane region" description="Helical" evidence="7">
    <location>
        <begin position="9"/>
        <end position="27"/>
    </location>
</feature>
<protein>
    <submittedName>
        <fullName evidence="9">Peptide/nickel transport system permease protein</fullName>
    </submittedName>
</protein>
<name>A0A1M4V112_9CLOT</name>
<evidence type="ECO:0000256" key="3">
    <source>
        <dbReference type="ARBA" id="ARBA00022475"/>
    </source>
</evidence>
<dbReference type="PROSITE" id="PS50928">
    <property type="entry name" value="ABC_TM1"/>
    <property type="match status" value="1"/>
</dbReference>
<dbReference type="AlphaFoldDB" id="A0A1M4V112"/>
<keyword evidence="3" id="KW-1003">Cell membrane</keyword>
<comment type="similarity">
    <text evidence="7">Belongs to the binding-protein-dependent transport system permease family.</text>
</comment>
<evidence type="ECO:0000259" key="8">
    <source>
        <dbReference type="PROSITE" id="PS50928"/>
    </source>
</evidence>
<evidence type="ECO:0000256" key="5">
    <source>
        <dbReference type="ARBA" id="ARBA00022989"/>
    </source>
</evidence>
<dbReference type="InterPro" id="IPR045621">
    <property type="entry name" value="BPD_transp_1_N"/>
</dbReference>
<dbReference type="Gene3D" id="1.10.3720.10">
    <property type="entry name" value="MetI-like"/>
    <property type="match status" value="1"/>
</dbReference>
<dbReference type="RefSeq" id="WP_072849622.1">
    <property type="nucleotide sequence ID" value="NZ_FQVI01000003.1"/>
</dbReference>
<evidence type="ECO:0000256" key="7">
    <source>
        <dbReference type="RuleBase" id="RU363032"/>
    </source>
</evidence>
<dbReference type="PANTHER" id="PTHR43163">
    <property type="entry name" value="DIPEPTIDE TRANSPORT SYSTEM PERMEASE PROTEIN DPPB-RELATED"/>
    <property type="match status" value="1"/>
</dbReference>
<evidence type="ECO:0000256" key="2">
    <source>
        <dbReference type="ARBA" id="ARBA00022448"/>
    </source>
</evidence>
<dbReference type="SUPFAM" id="SSF161098">
    <property type="entry name" value="MetI-like"/>
    <property type="match status" value="1"/>
</dbReference>
<dbReference type="InterPro" id="IPR000515">
    <property type="entry name" value="MetI-like"/>
</dbReference>
<comment type="subcellular location">
    <subcellularLocation>
        <location evidence="1 7">Cell membrane</location>
        <topology evidence="1 7">Multi-pass membrane protein</topology>
    </subcellularLocation>
</comment>
<keyword evidence="6 7" id="KW-0472">Membrane</keyword>
<evidence type="ECO:0000256" key="6">
    <source>
        <dbReference type="ARBA" id="ARBA00023136"/>
    </source>
</evidence>
<proteinExistence type="inferred from homology"/>
<feature type="transmembrane region" description="Helical" evidence="7">
    <location>
        <begin position="232"/>
        <end position="258"/>
    </location>
</feature>